<evidence type="ECO:0000313" key="3">
    <source>
        <dbReference type="Proteomes" id="UP000799437"/>
    </source>
</evidence>
<accession>A0A6A6W509</accession>
<proteinExistence type="predicted"/>
<name>A0A6A6W509_9PEZI</name>
<evidence type="ECO:0000313" key="2">
    <source>
        <dbReference type="EMBL" id="KAF2756141.1"/>
    </source>
</evidence>
<organism evidence="2 3">
    <name type="scientific">Pseudovirgaria hyperparasitica</name>
    <dbReference type="NCBI Taxonomy" id="470096"/>
    <lineage>
        <taxon>Eukaryota</taxon>
        <taxon>Fungi</taxon>
        <taxon>Dikarya</taxon>
        <taxon>Ascomycota</taxon>
        <taxon>Pezizomycotina</taxon>
        <taxon>Dothideomycetes</taxon>
        <taxon>Dothideomycetes incertae sedis</taxon>
        <taxon>Acrospermales</taxon>
        <taxon>Acrospermaceae</taxon>
        <taxon>Pseudovirgaria</taxon>
    </lineage>
</organism>
<dbReference type="Proteomes" id="UP000799437">
    <property type="component" value="Unassembled WGS sequence"/>
</dbReference>
<dbReference type="Pfam" id="PF12937">
    <property type="entry name" value="F-box-like"/>
    <property type="match status" value="1"/>
</dbReference>
<dbReference type="EMBL" id="ML996576">
    <property type="protein sequence ID" value="KAF2756141.1"/>
    <property type="molecule type" value="Genomic_DNA"/>
</dbReference>
<dbReference type="GeneID" id="54491105"/>
<reference evidence="2" key="1">
    <citation type="journal article" date="2020" name="Stud. Mycol.">
        <title>101 Dothideomycetes genomes: a test case for predicting lifestyles and emergence of pathogens.</title>
        <authorList>
            <person name="Haridas S."/>
            <person name="Albert R."/>
            <person name="Binder M."/>
            <person name="Bloem J."/>
            <person name="Labutti K."/>
            <person name="Salamov A."/>
            <person name="Andreopoulos B."/>
            <person name="Baker S."/>
            <person name="Barry K."/>
            <person name="Bills G."/>
            <person name="Bluhm B."/>
            <person name="Cannon C."/>
            <person name="Castanera R."/>
            <person name="Culley D."/>
            <person name="Daum C."/>
            <person name="Ezra D."/>
            <person name="Gonzalez J."/>
            <person name="Henrissat B."/>
            <person name="Kuo A."/>
            <person name="Liang C."/>
            <person name="Lipzen A."/>
            <person name="Lutzoni F."/>
            <person name="Magnuson J."/>
            <person name="Mondo S."/>
            <person name="Nolan M."/>
            <person name="Ohm R."/>
            <person name="Pangilinan J."/>
            <person name="Park H.-J."/>
            <person name="Ramirez L."/>
            <person name="Alfaro M."/>
            <person name="Sun H."/>
            <person name="Tritt A."/>
            <person name="Yoshinaga Y."/>
            <person name="Zwiers L.-H."/>
            <person name="Turgeon B."/>
            <person name="Goodwin S."/>
            <person name="Spatafora J."/>
            <person name="Crous P."/>
            <person name="Grigoriev I."/>
        </authorList>
    </citation>
    <scope>NUCLEOTIDE SEQUENCE</scope>
    <source>
        <strain evidence="2">CBS 121739</strain>
    </source>
</reference>
<dbReference type="InterPro" id="IPR001810">
    <property type="entry name" value="F-box_dom"/>
</dbReference>
<keyword evidence="3" id="KW-1185">Reference proteome</keyword>
<dbReference type="AlphaFoldDB" id="A0A6A6W509"/>
<dbReference type="SUPFAM" id="SSF81383">
    <property type="entry name" value="F-box domain"/>
    <property type="match status" value="1"/>
</dbReference>
<gene>
    <name evidence="2" type="ORF">EJ05DRAFT_91203</name>
</gene>
<dbReference type="RefSeq" id="XP_033598592.1">
    <property type="nucleotide sequence ID" value="XM_033750051.1"/>
</dbReference>
<sequence>MARIYDLPTETLLDIFDYLALSTFRYEYIAALLVCRQWYHAGLPNLYQHIALVSRLGDTSQLPTFYKKNNDLDLVKSMTYHVTQSHLMGFAIKLPKASHRLTQMISLPLRMPNLTSLSIIHVVHAGSKTYAFPGAELFGVLKLLPLSVTSLEIDILDRYMDPHMDNGPSEEHICTAVSPLLLRLRHLRLRPARCCPGLFAAFDGCSTRPISPLQTLTLRTDSRLTGHRRPYYPRVCARNTTYSQTDGQVNTPGAELPIPQNLAREAHHLWQDGAFPHLRAGYVIGHQPTNNDANSLPPATPLLFTAGTTYDAYKIWDFVSNRTQTLPNRARGGSSELVMIRALNNVDYFGSEESIDKAIEPCPWKQNTLGCRQLSEPLLALDSGFESLGMDTSGLMNRDTAVARHDVKCALWNRERQVGAFMMQARRVEGLNDDFSVSEVLPRGWAEYQDRDDSKWRIHYVGTGD</sequence>
<protein>
    <recommendedName>
        <fullName evidence="1">F-box domain-containing protein</fullName>
    </recommendedName>
</protein>
<evidence type="ECO:0000259" key="1">
    <source>
        <dbReference type="Pfam" id="PF12937"/>
    </source>
</evidence>
<dbReference type="OrthoDB" id="4192220at2759"/>
<dbReference type="InterPro" id="IPR036047">
    <property type="entry name" value="F-box-like_dom_sf"/>
</dbReference>
<feature type="domain" description="F-box" evidence="1">
    <location>
        <begin position="5"/>
        <end position="51"/>
    </location>
</feature>